<keyword evidence="2" id="KW-0812">Transmembrane</keyword>
<proteinExistence type="predicted"/>
<dbReference type="EMBL" id="MN738882">
    <property type="protein sequence ID" value="QHT29763.1"/>
    <property type="molecule type" value="Genomic_DNA"/>
</dbReference>
<reference evidence="3" key="1">
    <citation type="journal article" date="2020" name="Nature">
        <title>Giant virus diversity and host interactions through global metagenomics.</title>
        <authorList>
            <person name="Schulz F."/>
            <person name="Roux S."/>
            <person name="Paez-Espino D."/>
            <person name="Jungbluth S."/>
            <person name="Walsh D.A."/>
            <person name="Denef V.J."/>
            <person name="McMahon K.D."/>
            <person name="Konstantinidis K.T."/>
            <person name="Eloe-Fadrosh E.A."/>
            <person name="Kyrpides N.C."/>
            <person name="Woyke T."/>
        </authorList>
    </citation>
    <scope>NUCLEOTIDE SEQUENCE</scope>
    <source>
        <strain evidence="3">GVMAG-M-3300009068-24</strain>
    </source>
</reference>
<protein>
    <submittedName>
        <fullName evidence="3">Uncharacterized protein</fullName>
    </submittedName>
</protein>
<evidence type="ECO:0000256" key="1">
    <source>
        <dbReference type="SAM" id="MobiDB-lite"/>
    </source>
</evidence>
<organism evidence="3">
    <name type="scientific">viral metagenome</name>
    <dbReference type="NCBI Taxonomy" id="1070528"/>
    <lineage>
        <taxon>unclassified sequences</taxon>
        <taxon>metagenomes</taxon>
        <taxon>organismal metagenomes</taxon>
    </lineage>
</organism>
<feature type="region of interest" description="Disordered" evidence="1">
    <location>
        <begin position="47"/>
        <end position="78"/>
    </location>
</feature>
<keyword evidence="2" id="KW-1133">Transmembrane helix</keyword>
<evidence type="ECO:0000313" key="3">
    <source>
        <dbReference type="EMBL" id="QHT29763.1"/>
    </source>
</evidence>
<dbReference type="AlphaFoldDB" id="A0A6C0EMS1"/>
<evidence type="ECO:0000256" key="2">
    <source>
        <dbReference type="SAM" id="Phobius"/>
    </source>
</evidence>
<name>A0A6C0EMS1_9ZZZZ</name>
<feature type="transmembrane region" description="Helical" evidence="2">
    <location>
        <begin position="12"/>
        <end position="29"/>
    </location>
</feature>
<keyword evidence="2" id="KW-0472">Membrane</keyword>
<accession>A0A6C0EMS1</accession>
<sequence>MMLYIFNTTYVYVVMGVISLILVLWGFMFQEGMANSLYNNPPIHVTRDPHPSPFPTQIIRTSSTKMTDRPKRPRQWKP</sequence>